<dbReference type="EMBL" id="CAFBMX010000005">
    <property type="protein sequence ID" value="CAB4931305.1"/>
    <property type="molecule type" value="Genomic_DNA"/>
</dbReference>
<feature type="transmembrane region" description="Helical" evidence="2">
    <location>
        <begin position="18"/>
        <end position="38"/>
    </location>
</feature>
<protein>
    <submittedName>
        <fullName evidence="4">Unannotated protein</fullName>
    </submittedName>
</protein>
<feature type="compositionally biased region" description="Basic and acidic residues" evidence="1">
    <location>
        <begin position="196"/>
        <end position="212"/>
    </location>
</feature>
<reference evidence="4" key="1">
    <citation type="submission" date="2020-05" db="EMBL/GenBank/DDBJ databases">
        <authorList>
            <person name="Chiriac C."/>
            <person name="Salcher M."/>
            <person name="Ghai R."/>
            <person name="Kavagutti S V."/>
        </authorList>
    </citation>
    <scope>NUCLEOTIDE SEQUENCE</scope>
</reference>
<proteinExistence type="predicted"/>
<dbReference type="Pfam" id="PF12773">
    <property type="entry name" value="DZR"/>
    <property type="match status" value="1"/>
</dbReference>
<evidence type="ECO:0000313" key="4">
    <source>
        <dbReference type="EMBL" id="CAB4931305.1"/>
    </source>
</evidence>
<keyword evidence="2" id="KW-0472">Membrane</keyword>
<dbReference type="AlphaFoldDB" id="A0A6J7IKM4"/>
<feature type="transmembrane region" description="Helical" evidence="2">
    <location>
        <begin position="50"/>
        <end position="72"/>
    </location>
</feature>
<dbReference type="InterPro" id="IPR025874">
    <property type="entry name" value="DZR"/>
</dbReference>
<keyword evidence="2" id="KW-0812">Transmembrane</keyword>
<feature type="domain" description="DZANK-type" evidence="3">
    <location>
        <begin position="103"/>
        <end position="146"/>
    </location>
</feature>
<evidence type="ECO:0000259" key="3">
    <source>
        <dbReference type="Pfam" id="PF12773"/>
    </source>
</evidence>
<name>A0A6J7IKM4_9ZZZZ</name>
<evidence type="ECO:0000256" key="1">
    <source>
        <dbReference type="SAM" id="MobiDB-lite"/>
    </source>
</evidence>
<feature type="region of interest" description="Disordered" evidence="1">
    <location>
        <begin position="156"/>
        <end position="212"/>
    </location>
</feature>
<sequence length="212" mass="23423">MTPTFAIFGIDNGTLSTAVGLGALAVAVIWLALVWFTFTDARRRIADPLVIASAVLAAVIFPFLGTMIYLIVRPPEFLEDVRERDLEMQAAEARLRSSDHQLCPHCEHVAGPDFLRCPHCLQKLRDRCGACARPLDPDWFVCPYCEAEIPGVTQYAEPAAPPRRRRSVTNEQPLTVDAVNEGFPGQDDPFTPGPYDDGRGGEPDPRSPETQY</sequence>
<organism evidence="4">
    <name type="scientific">freshwater metagenome</name>
    <dbReference type="NCBI Taxonomy" id="449393"/>
    <lineage>
        <taxon>unclassified sequences</taxon>
        <taxon>metagenomes</taxon>
        <taxon>ecological metagenomes</taxon>
    </lineage>
</organism>
<gene>
    <name evidence="4" type="ORF">UFOPK3674_01167</name>
</gene>
<accession>A0A6J7IKM4</accession>
<evidence type="ECO:0000256" key="2">
    <source>
        <dbReference type="SAM" id="Phobius"/>
    </source>
</evidence>
<keyword evidence="2" id="KW-1133">Transmembrane helix</keyword>